<organism evidence="2 3">
    <name type="scientific">Pseudoduganella danionis</name>
    <dbReference type="NCBI Taxonomy" id="1890295"/>
    <lineage>
        <taxon>Bacteria</taxon>
        <taxon>Pseudomonadati</taxon>
        <taxon>Pseudomonadota</taxon>
        <taxon>Betaproteobacteria</taxon>
        <taxon>Burkholderiales</taxon>
        <taxon>Oxalobacteraceae</taxon>
        <taxon>Telluria group</taxon>
        <taxon>Pseudoduganella</taxon>
    </lineage>
</organism>
<dbReference type="SUPFAM" id="SSF141371">
    <property type="entry name" value="PilZ domain-like"/>
    <property type="match status" value="1"/>
</dbReference>
<evidence type="ECO:0000259" key="1">
    <source>
        <dbReference type="Pfam" id="PF07238"/>
    </source>
</evidence>
<dbReference type="Proteomes" id="UP000735592">
    <property type="component" value="Unassembled WGS sequence"/>
</dbReference>
<keyword evidence="3" id="KW-1185">Reference proteome</keyword>
<accession>A0ABW9SP39</accession>
<dbReference type="EMBL" id="WNKW01000001">
    <property type="protein sequence ID" value="MTW32442.1"/>
    <property type="molecule type" value="Genomic_DNA"/>
</dbReference>
<dbReference type="RefSeq" id="WP_155433697.1">
    <property type="nucleotide sequence ID" value="NZ_JBHLXK010000003.1"/>
</dbReference>
<dbReference type="Pfam" id="PF07238">
    <property type="entry name" value="PilZ"/>
    <property type="match status" value="1"/>
</dbReference>
<protein>
    <submittedName>
        <fullName evidence="2">PilZ domain-containing protein</fullName>
    </submittedName>
</protein>
<name>A0ABW9SP39_9BURK</name>
<feature type="domain" description="PilZ" evidence="1">
    <location>
        <begin position="4"/>
        <end position="105"/>
    </location>
</feature>
<dbReference type="Gene3D" id="2.40.10.220">
    <property type="entry name" value="predicted glycosyltransferase like domains"/>
    <property type="match status" value="1"/>
</dbReference>
<gene>
    <name evidence="2" type="ORF">GM655_06330</name>
</gene>
<reference evidence="2 3" key="1">
    <citation type="submission" date="2019-11" db="EMBL/GenBank/DDBJ databases">
        <title>Type strains purchased from KCTC, JCM and DSMZ.</title>
        <authorList>
            <person name="Lu H."/>
        </authorList>
    </citation>
    <scope>NUCLEOTIDE SEQUENCE [LARGE SCALE GENOMIC DNA]</scope>
    <source>
        <strain evidence="2 3">DSM 103461</strain>
    </source>
</reference>
<evidence type="ECO:0000313" key="3">
    <source>
        <dbReference type="Proteomes" id="UP000735592"/>
    </source>
</evidence>
<evidence type="ECO:0000313" key="2">
    <source>
        <dbReference type="EMBL" id="MTW32442.1"/>
    </source>
</evidence>
<comment type="caution">
    <text evidence="2">The sequence shown here is derived from an EMBL/GenBank/DDBJ whole genome shotgun (WGS) entry which is preliminary data.</text>
</comment>
<sequence>MDSRREHARRLLTVPSTVISLDGSPPTNAHLIDLSRNGVGFLSNGQLRPSAFYELQFRFPGQNVVDSVRIEVVYSALHEATGLFRCGARIHSMEPESFARLIDYVTMPVPE</sequence>
<proteinExistence type="predicted"/>
<dbReference type="InterPro" id="IPR009875">
    <property type="entry name" value="PilZ_domain"/>
</dbReference>